<dbReference type="Proteomes" id="UP001138751">
    <property type="component" value="Unassembled WGS sequence"/>
</dbReference>
<dbReference type="RefSeq" id="WP_211860782.1">
    <property type="nucleotide sequence ID" value="NZ_JAAEDM010000007.1"/>
</dbReference>
<protein>
    <submittedName>
        <fullName evidence="8">DoxX family protein</fullName>
    </submittedName>
</protein>
<reference evidence="8" key="1">
    <citation type="submission" date="2020-01" db="EMBL/GenBank/DDBJ databases">
        <authorList>
            <person name="Rat A."/>
        </authorList>
    </citation>
    <scope>NUCLEOTIDE SEQUENCE</scope>
    <source>
        <strain evidence="8">LMG 31231</strain>
    </source>
</reference>
<evidence type="ECO:0000256" key="6">
    <source>
        <dbReference type="ARBA" id="ARBA00023136"/>
    </source>
</evidence>
<dbReference type="AlphaFoldDB" id="A0A9X9WTD3"/>
<dbReference type="InterPro" id="IPR051907">
    <property type="entry name" value="DoxX-like_oxidoreductase"/>
</dbReference>
<dbReference type="InterPro" id="IPR032808">
    <property type="entry name" value="DoxX"/>
</dbReference>
<keyword evidence="6 7" id="KW-0472">Membrane</keyword>
<evidence type="ECO:0000256" key="1">
    <source>
        <dbReference type="ARBA" id="ARBA00004651"/>
    </source>
</evidence>
<feature type="transmembrane region" description="Helical" evidence="7">
    <location>
        <begin position="110"/>
        <end position="128"/>
    </location>
</feature>
<keyword evidence="5 7" id="KW-1133">Transmembrane helix</keyword>
<gene>
    <name evidence="8" type="ORF">GXW76_04445</name>
</gene>
<keyword evidence="9" id="KW-1185">Reference proteome</keyword>
<feature type="transmembrane region" description="Helical" evidence="7">
    <location>
        <begin position="78"/>
        <end position="98"/>
    </location>
</feature>
<dbReference type="GO" id="GO:0005886">
    <property type="term" value="C:plasma membrane"/>
    <property type="evidence" value="ECO:0007669"/>
    <property type="project" value="UniProtKB-SubCell"/>
</dbReference>
<dbReference type="PANTHER" id="PTHR33452:SF1">
    <property type="entry name" value="INNER MEMBRANE PROTEIN YPHA-RELATED"/>
    <property type="match status" value="1"/>
</dbReference>
<proteinExistence type="inferred from homology"/>
<evidence type="ECO:0000256" key="3">
    <source>
        <dbReference type="ARBA" id="ARBA00022475"/>
    </source>
</evidence>
<reference evidence="8" key="2">
    <citation type="journal article" date="2021" name="Syst. Appl. Microbiol.">
        <title>Roseomonas hellenica sp. nov., isolated from roots of wild-growing Alkanna tinctoria.</title>
        <authorList>
            <person name="Rat A."/>
            <person name="Naranjo H.D."/>
            <person name="Lebbe L."/>
            <person name="Cnockaert M."/>
            <person name="Krigas N."/>
            <person name="Grigoriadou K."/>
            <person name="Maloupa E."/>
            <person name="Willems A."/>
        </authorList>
    </citation>
    <scope>NUCLEOTIDE SEQUENCE</scope>
    <source>
        <strain evidence="8">LMG 31231</strain>
    </source>
</reference>
<evidence type="ECO:0000313" key="9">
    <source>
        <dbReference type="Proteomes" id="UP001138751"/>
    </source>
</evidence>
<evidence type="ECO:0000256" key="4">
    <source>
        <dbReference type="ARBA" id="ARBA00022692"/>
    </source>
</evidence>
<dbReference type="Pfam" id="PF07681">
    <property type="entry name" value="DoxX"/>
    <property type="match status" value="1"/>
</dbReference>
<comment type="similarity">
    <text evidence="2">Belongs to the DoxX family.</text>
</comment>
<evidence type="ECO:0000256" key="2">
    <source>
        <dbReference type="ARBA" id="ARBA00006679"/>
    </source>
</evidence>
<evidence type="ECO:0000313" key="8">
    <source>
        <dbReference type="EMBL" id="MBR0670412.1"/>
    </source>
</evidence>
<dbReference type="PANTHER" id="PTHR33452">
    <property type="entry name" value="OXIDOREDUCTASE CATD-RELATED"/>
    <property type="match status" value="1"/>
</dbReference>
<accession>A0A9X9WTD3</accession>
<evidence type="ECO:0000256" key="5">
    <source>
        <dbReference type="ARBA" id="ARBA00022989"/>
    </source>
</evidence>
<keyword evidence="3" id="KW-1003">Cell membrane</keyword>
<feature type="transmembrane region" description="Helical" evidence="7">
    <location>
        <begin position="50"/>
        <end position="71"/>
    </location>
</feature>
<comment type="caution">
    <text evidence="8">The sequence shown here is derived from an EMBL/GenBank/DDBJ whole genome shotgun (WGS) entry which is preliminary data.</text>
</comment>
<organism evidence="8 9">
    <name type="scientific">Neoroseomonas soli</name>
    <dbReference type="NCBI Taxonomy" id="1081025"/>
    <lineage>
        <taxon>Bacteria</taxon>
        <taxon>Pseudomonadati</taxon>
        <taxon>Pseudomonadota</taxon>
        <taxon>Alphaproteobacteria</taxon>
        <taxon>Acetobacterales</taxon>
        <taxon>Acetobacteraceae</taxon>
        <taxon>Neoroseomonas</taxon>
    </lineage>
</organism>
<sequence>MIDTRTAPVAALLLRLGLGGLFLAHAGLKIFVFTPAGTAQFFSSLGLPPALAYLTILAEVAGGLALILGVWARLAALALIPVLLGAIFTVHGAAGFFFDNANGGWEYPAFWILGLLVLALLGDGACALRRTPFGTDQGR</sequence>
<name>A0A9X9WTD3_9PROT</name>
<evidence type="ECO:0000256" key="7">
    <source>
        <dbReference type="SAM" id="Phobius"/>
    </source>
</evidence>
<dbReference type="EMBL" id="JAAEDM010000007">
    <property type="protein sequence ID" value="MBR0670412.1"/>
    <property type="molecule type" value="Genomic_DNA"/>
</dbReference>
<keyword evidence="4 7" id="KW-0812">Transmembrane</keyword>
<comment type="subcellular location">
    <subcellularLocation>
        <location evidence="1">Cell membrane</location>
        <topology evidence="1">Multi-pass membrane protein</topology>
    </subcellularLocation>
</comment>